<dbReference type="InterPro" id="IPR035104">
    <property type="entry name" value="Ribosomal_protein_S1-like"/>
</dbReference>
<dbReference type="EMBL" id="RBIE01000004">
    <property type="protein sequence ID" value="RKQ60467.1"/>
    <property type="molecule type" value="Genomic_DNA"/>
</dbReference>
<comment type="similarity">
    <text evidence="1">Belongs to the bacterial ribosomal protein bS1 family.</text>
</comment>
<dbReference type="CDD" id="cd04465">
    <property type="entry name" value="S1_RPS1_repeat_ec2_hs2"/>
    <property type="match status" value="1"/>
</dbReference>
<proteinExistence type="inferred from homology"/>
<dbReference type="PRINTS" id="PR00681">
    <property type="entry name" value="RIBOSOMALS1"/>
</dbReference>
<dbReference type="RefSeq" id="WP_121171727.1">
    <property type="nucleotide sequence ID" value="NZ_RBIE01000004.1"/>
</dbReference>
<dbReference type="InterPro" id="IPR050437">
    <property type="entry name" value="Ribos_protein_bS1-like"/>
</dbReference>
<feature type="domain" description="S1 motif" evidence="4">
    <location>
        <begin position="270"/>
        <end position="333"/>
    </location>
</feature>
<dbReference type="AlphaFoldDB" id="A0A420W5T1"/>
<comment type="caution">
    <text evidence="5">The sequence shown here is derived from an EMBL/GenBank/DDBJ whole genome shotgun (WGS) entry which is preliminary data.</text>
</comment>
<dbReference type="PANTHER" id="PTHR10724">
    <property type="entry name" value="30S RIBOSOMAL PROTEIN S1"/>
    <property type="match status" value="1"/>
</dbReference>
<evidence type="ECO:0000256" key="2">
    <source>
        <dbReference type="ARBA" id="ARBA00022980"/>
    </source>
</evidence>
<reference evidence="5 6" key="1">
    <citation type="submission" date="2018-10" db="EMBL/GenBank/DDBJ databases">
        <title>Genomic Encyclopedia of Type Strains, Phase IV (KMG-IV): sequencing the most valuable type-strain genomes for metagenomic binning, comparative biology and taxonomic classification.</title>
        <authorList>
            <person name="Goeker M."/>
        </authorList>
    </citation>
    <scope>NUCLEOTIDE SEQUENCE [LARGE SCALE GENOMIC DNA]</scope>
    <source>
        <strain evidence="5 6">DSM 15521</strain>
    </source>
</reference>
<dbReference type="PANTHER" id="PTHR10724:SF7">
    <property type="entry name" value="SMALL RIBOSOMAL SUBUNIT PROTEIN BS1C"/>
    <property type="match status" value="1"/>
</dbReference>
<feature type="domain" description="S1 motif" evidence="4">
    <location>
        <begin position="97"/>
        <end position="164"/>
    </location>
</feature>
<dbReference type="SUPFAM" id="SSF50249">
    <property type="entry name" value="Nucleic acid-binding proteins"/>
    <property type="match status" value="4"/>
</dbReference>
<dbReference type="Proteomes" id="UP000280881">
    <property type="component" value="Unassembled WGS sequence"/>
</dbReference>
<sequence>MEGEFAKLLEESFKKLNQEVITGTVVKVTDREAFVDFGWKSEGVVPLKELGYKPKVGDKIEVCVVEPETEEGYALLSVNCARSIKEWERLADEIEKKGIVRGRIKQRVRGGYKVKLEEGLTVFLPMSQVDIMPVTQPDQWLDKEIEAKVLSVDRKRRSIVISRRKLLEEERAKKREETLKRLKEGDIVEGTVKNIVDFGIFVDVDGVDGLVHKSDISWSGLKTPFDVAKIGDRIKVKIKKIERDKERLVLSLKDVRPDPWEKIDELIKPGMEVEGEVVKEDKKGYWIYLPQDVAGYLPAKSLPKGVKLKYNYRYKFIVDSIDKEKRRVVLKWPEETLQK</sequence>
<dbReference type="GO" id="GO:0003735">
    <property type="term" value="F:structural constituent of ribosome"/>
    <property type="evidence" value="ECO:0007669"/>
    <property type="project" value="TreeGrafter"/>
</dbReference>
<evidence type="ECO:0000313" key="5">
    <source>
        <dbReference type="EMBL" id="RKQ60467.1"/>
    </source>
</evidence>
<accession>A0A420W5T1</accession>
<dbReference type="Pfam" id="PF00575">
    <property type="entry name" value="S1"/>
    <property type="match status" value="4"/>
</dbReference>
<protein>
    <submittedName>
        <fullName evidence="5">Small subunit ribosomal protein S1</fullName>
    </submittedName>
</protein>
<evidence type="ECO:0000256" key="1">
    <source>
        <dbReference type="ARBA" id="ARBA00006767"/>
    </source>
</evidence>
<keyword evidence="3" id="KW-0687">Ribonucleoprotein</keyword>
<evidence type="ECO:0000256" key="3">
    <source>
        <dbReference type="ARBA" id="ARBA00023274"/>
    </source>
</evidence>
<dbReference type="PROSITE" id="PS50126">
    <property type="entry name" value="S1"/>
    <property type="match status" value="4"/>
</dbReference>
<dbReference type="InterPro" id="IPR012340">
    <property type="entry name" value="NA-bd_OB-fold"/>
</dbReference>
<organism evidence="5 6">
    <name type="scientific">Thermovibrio guaymasensis</name>
    <dbReference type="NCBI Taxonomy" id="240167"/>
    <lineage>
        <taxon>Bacteria</taxon>
        <taxon>Pseudomonadati</taxon>
        <taxon>Aquificota</taxon>
        <taxon>Aquificia</taxon>
        <taxon>Desulfurobacteriales</taxon>
        <taxon>Desulfurobacteriaceae</taxon>
        <taxon>Thermovibrio</taxon>
    </lineage>
</organism>
<dbReference type="GO" id="GO:0003729">
    <property type="term" value="F:mRNA binding"/>
    <property type="evidence" value="ECO:0007669"/>
    <property type="project" value="TreeGrafter"/>
</dbReference>
<dbReference type="GO" id="GO:0006412">
    <property type="term" value="P:translation"/>
    <property type="evidence" value="ECO:0007669"/>
    <property type="project" value="TreeGrafter"/>
</dbReference>
<dbReference type="Gene3D" id="2.40.50.140">
    <property type="entry name" value="Nucleic acid-binding proteins"/>
    <property type="match status" value="3"/>
</dbReference>
<feature type="domain" description="S1 motif" evidence="4">
    <location>
        <begin position="185"/>
        <end position="253"/>
    </location>
</feature>
<feature type="domain" description="S1 motif" evidence="4">
    <location>
        <begin position="18"/>
        <end position="79"/>
    </location>
</feature>
<dbReference type="CDD" id="cd05687">
    <property type="entry name" value="S1_RPS1_repeat_ec1_hs1"/>
    <property type="match status" value="1"/>
</dbReference>
<keyword evidence="6" id="KW-1185">Reference proteome</keyword>
<evidence type="ECO:0000259" key="4">
    <source>
        <dbReference type="PROSITE" id="PS50126"/>
    </source>
</evidence>
<dbReference type="SMART" id="SM00316">
    <property type="entry name" value="S1"/>
    <property type="match status" value="4"/>
</dbReference>
<dbReference type="GO" id="GO:0005840">
    <property type="term" value="C:ribosome"/>
    <property type="evidence" value="ECO:0007669"/>
    <property type="project" value="UniProtKB-KW"/>
</dbReference>
<dbReference type="InterPro" id="IPR003029">
    <property type="entry name" value="S1_domain"/>
</dbReference>
<keyword evidence="2 5" id="KW-0689">Ribosomal protein</keyword>
<dbReference type="OrthoDB" id="9804077at2"/>
<gene>
    <name evidence="5" type="ORF">C7457_1547</name>
</gene>
<evidence type="ECO:0000313" key="6">
    <source>
        <dbReference type="Proteomes" id="UP000280881"/>
    </source>
</evidence>
<name>A0A420W5T1_9BACT</name>
<dbReference type="CDD" id="cd05688">
    <property type="entry name" value="S1_RPS1_repeat_ec3"/>
    <property type="match status" value="1"/>
</dbReference>